<evidence type="ECO:0000256" key="1">
    <source>
        <dbReference type="SAM" id="Phobius"/>
    </source>
</evidence>
<evidence type="ECO:0008006" key="4">
    <source>
        <dbReference type="Google" id="ProtNLM"/>
    </source>
</evidence>
<comment type="caution">
    <text evidence="2">The sequence shown here is derived from an EMBL/GenBank/DDBJ whole genome shotgun (WGS) entry which is preliminary data.</text>
</comment>
<name>A0A0M0BQV6_9ARCH</name>
<feature type="transmembrane region" description="Helical" evidence="1">
    <location>
        <begin position="62"/>
        <end position="82"/>
    </location>
</feature>
<keyword evidence="1" id="KW-1133">Transmembrane helix</keyword>
<protein>
    <recommendedName>
        <fullName evidence="4">YhfC family intramembrane metalloprotease</fullName>
    </recommendedName>
</protein>
<keyword evidence="1" id="KW-0812">Transmembrane</keyword>
<feature type="transmembrane region" description="Helical" evidence="1">
    <location>
        <begin position="6"/>
        <end position="23"/>
    </location>
</feature>
<dbReference type="Pfam" id="PF10086">
    <property type="entry name" value="YhfC"/>
    <property type="match status" value="1"/>
</dbReference>
<feature type="transmembrane region" description="Helical" evidence="1">
    <location>
        <begin position="228"/>
        <end position="248"/>
    </location>
</feature>
<feature type="transmembrane region" description="Helical" evidence="1">
    <location>
        <begin position="196"/>
        <end position="216"/>
    </location>
</feature>
<feature type="transmembrane region" description="Helical" evidence="1">
    <location>
        <begin position="121"/>
        <end position="142"/>
    </location>
</feature>
<keyword evidence="1" id="KW-0472">Membrane</keyword>
<dbReference type="InterPro" id="IPR011397">
    <property type="entry name" value="YhfC"/>
</dbReference>
<sequence>MNPWLILGPSGMIAVGLASIALWQRRSRTALGYPLLGGTVWCVSIAPKLVMDYTVTPRLSSLLMSSLGLAGGLAALGVYVGLRTGLFECGFTYLAIDRTSLREASADEATAFGVGFGATEAVILALPSLVQLVSFMVNPALIDALPPGYREALLAQLDAPTWIVAAPVLERAFTLFAHLFTALLIFAAVRRKRIRLFLCAFAYKSVLDAVVPYLQWALASSASPATVYLAEVWVVLMGSIGIIGSIRLRRGWA</sequence>
<dbReference type="EMBL" id="LFWZ01000026">
    <property type="protein sequence ID" value="KON30626.1"/>
    <property type="molecule type" value="Genomic_DNA"/>
</dbReference>
<dbReference type="AlphaFoldDB" id="A0A0M0BQV6"/>
<feature type="transmembrane region" description="Helical" evidence="1">
    <location>
        <begin position="30"/>
        <end position="50"/>
    </location>
</feature>
<evidence type="ECO:0000313" key="2">
    <source>
        <dbReference type="EMBL" id="KON30626.1"/>
    </source>
</evidence>
<organism evidence="2 3">
    <name type="scientific">miscellaneous Crenarchaeota group-15 archaeon DG-45</name>
    <dbReference type="NCBI Taxonomy" id="1685127"/>
    <lineage>
        <taxon>Archaea</taxon>
        <taxon>Candidatus Bathyarchaeota</taxon>
        <taxon>MCG-15</taxon>
    </lineage>
</organism>
<evidence type="ECO:0000313" key="3">
    <source>
        <dbReference type="Proteomes" id="UP000037210"/>
    </source>
</evidence>
<gene>
    <name evidence="2" type="ORF">AC482_03430</name>
</gene>
<proteinExistence type="predicted"/>
<accession>A0A0M0BQV6</accession>
<reference evidence="2 3" key="1">
    <citation type="submission" date="2015-06" db="EMBL/GenBank/DDBJ databases">
        <title>New insights into the roles of widespread benthic archaea in carbon and nitrogen cycling.</title>
        <authorList>
            <person name="Lazar C.S."/>
            <person name="Baker B.J."/>
            <person name="Seitz K.W."/>
            <person name="Hyde A.S."/>
            <person name="Dick G.J."/>
            <person name="Hinrichs K.-U."/>
            <person name="Teske A.P."/>
        </authorList>
    </citation>
    <scope>NUCLEOTIDE SEQUENCE [LARGE SCALE GENOMIC DNA]</scope>
    <source>
        <strain evidence="2">DG-45</strain>
    </source>
</reference>
<feature type="transmembrane region" description="Helical" evidence="1">
    <location>
        <begin position="162"/>
        <end position="189"/>
    </location>
</feature>
<dbReference type="Proteomes" id="UP000037210">
    <property type="component" value="Unassembled WGS sequence"/>
</dbReference>